<evidence type="ECO:0000313" key="2">
    <source>
        <dbReference type="EMBL" id="AFA44590.1"/>
    </source>
</evidence>
<evidence type="ECO:0000313" key="3">
    <source>
        <dbReference type="Proteomes" id="UP000007524"/>
    </source>
</evidence>
<feature type="compositionally biased region" description="Polar residues" evidence="1">
    <location>
        <begin position="155"/>
        <end position="171"/>
    </location>
</feature>
<dbReference type="Proteomes" id="UP000007524">
    <property type="component" value="Segment"/>
</dbReference>
<sequence length="198" mass="21765">MKRITRITRSKNVIRDRFRKVNIIKYSTIALALSTTFVLTACDEPTNVDVYKSLEQCKTSGKNPAQCEEDYKNALKQSVSTAPHYKSQSECYADFDTVCQEGHYSTGGMFFYPMMTGFHSSGQGYHSQPLYSHKGNYVDAGGNNYGSTYSTTTNRTVPRSGLTQKAPTSTITRSGFGSTVSSRSFSSSHSSSSHSFGG</sequence>
<dbReference type="RefSeq" id="YP_007007472.1">
    <property type="nucleotide sequence ID" value="NC_019526.1"/>
</dbReference>
<keyword evidence="3" id="KW-1185">Reference proteome</keyword>
<dbReference type="KEGG" id="vg:14012905"/>
<gene>
    <name evidence="2" type="ORF">RaK2_00317</name>
</gene>
<proteinExistence type="predicted"/>
<protein>
    <recommendedName>
        <fullName evidence="4">DUF1190 domain-containing protein</fullName>
    </recommendedName>
</protein>
<dbReference type="GeneID" id="14012905"/>
<accession>H6X4C4</accession>
<organism evidence="2 3">
    <name type="scientific">Klebsiella phage vB_KleM_RaK2</name>
    <dbReference type="NCBI Taxonomy" id="1147094"/>
    <lineage>
        <taxon>Viruses</taxon>
        <taxon>Duplodnaviria</taxon>
        <taxon>Heunggongvirae</taxon>
        <taxon>Uroviricota</taxon>
        <taxon>Caudoviricetes</taxon>
        <taxon>Alcyoneusvirus</taxon>
        <taxon>Alcyoneusvirus RaK2</taxon>
    </lineage>
</organism>
<feature type="compositionally biased region" description="Low complexity" evidence="1">
    <location>
        <begin position="172"/>
        <end position="198"/>
    </location>
</feature>
<evidence type="ECO:0008006" key="4">
    <source>
        <dbReference type="Google" id="ProtNLM"/>
    </source>
</evidence>
<feature type="region of interest" description="Disordered" evidence="1">
    <location>
        <begin position="149"/>
        <end position="198"/>
    </location>
</feature>
<dbReference type="InterPro" id="IPR009576">
    <property type="entry name" value="Biofilm_formation_YgiB"/>
</dbReference>
<evidence type="ECO:0000256" key="1">
    <source>
        <dbReference type="SAM" id="MobiDB-lite"/>
    </source>
</evidence>
<name>H6X4C4_9CAUD</name>
<dbReference type="OrthoDB" id="11657at10239"/>
<dbReference type="Pfam" id="PF06693">
    <property type="entry name" value="DUF1190"/>
    <property type="match status" value="1"/>
</dbReference>
<reference evidence="2 3" key="1">
    <citation type="journal article" date="2012" name="J. Virol.">
        <title>Genome of Klebsiella sp.-Infecting Bacteriophage vB_KleM_RaK2.</title>
        <authorList>
            <person name="Simoliunas E."/>
            <person name="Kaliniene L."/>
            <person name="Truncaite L."/>
            <person name="Klausa V."/>
            <person name="Zajanckauskaite A."/>
            <person name="Meskys R."/>
        </authorList>
    </citation>
    <scope>NUCLEOTIDE SEQUENCE [LARGE SCALE GENOMIC DNA]</scope>
</reference>
<dbReference type="EMBL" id="JQ513383">
    <property type="protein sequence ID" value="AFA44590.1"/>
    <property type="molecule type" value="Genomic_DNA"/>
</dbReference>